<dbReference type="GO" id="GO:0005524">
    <property type="term" value="F:ATP binding"/>
    <property type="evidence" value="ECO:0007669"/>
    <property type="project" value="UniProtKB-KW"/>
</dbReference>
<dbReference type="PROSITE" id="PS50109">
    <property type="entry name" value="HIS_KIN"/>
    <property type="match status" value="1"/>
</dbReference>
<evidence type="ECO:0000256" key="10">
    <source>
        <dbReference type="ARBA" id="ARBA00022840"/>
    </source>
</evidence>
<keyword evidence="12" id="KW-0902">Two-component regulatory system</keyword>
<evidence type="ECO:0000256" key="13">
    <source>
        <dbReference type="ARBA" id="ARBA00023136"/>
    </source>
</evidence>
<keyword evidence="5" id="KW-0597">Phosphoprotein</keyword>
<evidence type="ECO:0000256" key="12">
    <source>
        <dbReference type="ARBA" id="ARBA00023012"/>
    </source>
</evidence>
<dbReference type="GO" id="GO:0000155">
    <property type="term" value="F:phosphorelay sensor kinase activity"/>
    <property type="evidence" value="ECO:0007669"/>
    <property type="project" value="InterPro"/>
</dbReference>
<evidence type="ECO:0000256" key="14">
    <source>
        <dbReference type="SAM" id="Phobius"/>
    </source>
</evidence>
<accession>A0A398BKG1</accession>
<dbReference type="SMART" id="SM00388">
    <property type="entry name" value="HisKA"/>
    <property type="match status" value="1"/>
</dbReference>
<dbReference type="Pfam" id="PF02518">
    <property type="entry name" value="HATPase_c"/>
    <property type="match status" value="1"/>
</dbReference>
<dbReference type="Gene3D" id="1.10.287.130">
    <property type="match status" value="1"/>
</dbReference>
<dbReference type="SMART" id="SM00387">
    <property type="entry name" value="HATPase_c"/>
    <property type="match status" value="1"/>
</dbReference>
<gene>
    <name evidence="17" type="ORF">D1953_04585</name>
</gene>
<evidence type="ECO:0000259" key="15">
    <source>
        <dbReference type="PROSITE" id="PS50109"/>
    </source>
</evidence>
<feature type="domain" description="HAMP" evidence="16">
    <location>
        <begin position="174"/>
        <end position="228"/>
    </location>
</feature>
<dbReference type="FunFam" id="1.10.287.130:FF:000001">
    <property type="entry name" value="Two-component sensor histidine kinase"/>
    <property type="match status" value="1"/>
</dbReference>
<dbReference type="FunFam" id="3.30.565.10:FF:000006">
    <property type="entry name" value="Sensor histidine kinase WalK"/>
    <property type="match status" value="1"/>
</dbReference>
<evidence type="ECO:0000256" key="2">
    <source>
        <dbReference type="ARBA" id="ARBA00004651"/>
    </source>
</evidence>
<organism evidence="17 18">
    <name type="scientific">Peribacillus asahii</name>
    <dbReference type="NCBI Taxonomy" id="228899"/>
    <lineage>
        <taxon>Bacteria</taxon>
        <taxon>Bacillati</taxon>
        <taxon>Bacillota</taxon>
        <taxon>Bacilli</taxon>
        <taxon>Bacillales</taxon>
        <taxon>Bacillaceae</taxon>
        <taxon>Peribacillus</taxon>
    </lineage>
</organism>
<feature type="transmembrane region" description="Helical" evidence="14">
    <location>
        <begin position="152"/>
        <end position="172"/>
    </location>
</feature>
<name>A0A398BKG1_9BACI</name>
<dbReference type="SUPFAM" id="SSF158472">
    <property type="entry name" value="HAMP domain-like"/>
    <property type="match status" value="1"/>
</dbReference>
<dbReference type="Proteomes" id="UP000266016">
    <property type="component" value="Unassembled WGS sequence"/>
</dbReference>
<evidence type="ECO:0000256" key="8">
    <source>
        <dbReference type="ARBA" id="ARBA00022741"/>
    </source>
</evidence>
<dbReference type="SUPFAM" id="SSF55874">
    <property type="entry name" value="ATPase domain of HSP90 chaperone/DNA topoisomerase II/histidine kinase"/>
    <property type="match status" value="1"/>
</dbReference>
<evidence type="ECO:0000259" key="16">
    <source>
        <dbReference type="PROSITE" id="PS50885"/>
    </source>
</evidence>
<dbReference type="InterPro" id="IPR036097">
    <property type="entry name" value="HisK_dim/P_sf"/>
</dbReference>
<dbReference type="InterPro" id="IPR003661">
    <property type="entry name" value="HisK_dim/P_dom"/>
</dbReference>
<dbReference type="CDD" id="cd00082">
    <property type="entry name" value="HisKA"/>
    <property type="match status" value="1"/>
</dbReference>
<proteinExistence type="predicted"/>
<keyword evidence="18" id="KW-1185">Reference proteome</keyword>
<dbReference type="PANTHER" id="PTHR45436">
    <property type="entry name" value="SENSOR HISTIDINE KINASE YKOH"/>
    <property type="match status" value="1"/>
</dbReference>
<dbReference type="RefSeq" id="WP_119115987.1">
    <property type="nucleotide sequence ID" value="NZ_QWVS01000008.1"/>
</dbReference>
<dbReference type="PANTHER" id="PTHR45436:SF5">
    <property type="entry name" value="SENSOR HISTIDINE KINASE TRCS"/>
    <property type="match status" value="1"/>
</dbReference>
<evidence type="ECO:0000256" key="11">
    <source>
        <dbReference type="ARBA" id="ARBA00022989"/>
    </source>
</evidence>
<evidence type="ECO:0000313" key="18">
    <source>
        <dbReference type="Proteomes" id="UP000266016"/>
    </source>
</evidence>
<feature type="transmembrane region" description="Helical" evidence="14">
    <location>
        <begin position="12"/>
        <end position="30"/>
    </location>
</feature>
<dbReference type="SMART" id="SM00304">
    <property type="entry name" value="HAMP"/>
    <property type="match status" value="1"/>
</dbReference>
<comment type="catalytic activity">
    <reaction evidence="1">
        <text>ATP + protein L-histidine = ADP + protein N-phospho-L-histidine.</text>
        <dbReference type="EC" id="2.7.13.3"/>
    </reaction>
</comment>
<dbReference type="CDD" id="cd06225">
    <property type="entry name" value="HAMP"/>
    <property type="match status" value="1"/>
</dbReference>
<dbReference type="EC" id="2.7.13.3" evidence="3"/>
<reference evidence="17 18" key="1">
    <citation type="submission" date="2018-08" db="EMBL/GenBank/DDBJ databases">
        <title>Bacillus jemisoniae sp. nov., Bacillus chryseoplanitiae sp. nov., Bacillus resnikiae sp. nov., and Bacillus frankliniae sp. nov., isolated from Viking spacecraft and associated surfaces.</title>
        <authorList>
            <person name="Seuylemezian A."/>
            <person name="Vaishampayan P."/>
        </authorList>
    </citation>
    <scope>NUCLEOTIDE SEQUENCE [LARGE SCALE GENOMIC DNA]</scope>
    <source>
        <strain evidence="17 18">MA001</strain>
    </source>
</reference>
<dbReference type="SUPFAM" id="SSF47384">
    <property type="entry name" value="Homodimeric domain of signal transducing histidine kinase"/>
    <property type="match status" value="1"/>
</dbReference>
<dbReference type="PRINTS" id="PR00344">
    <property type="entry name" value="BCTRLSENSOR"/>
</dbReference>
<evidence type="ECO:0000256" key="6">
    <source>
        <dbReference type="ARBA" id="ARBA00022679"/>
    </source>
</evidence>
<dbReference type="InterPro" id="IPR004358">
    <property type="entry name" value="Sig_transdc_His_kin-like_C"/>
</dbReference>
<feature type="domain" description="Histidine kinase" evidence="15">
    <location>
        <begin position="236"/>
        <end position="446"/>
    </location>
</feature>
<keyword evidence="8" id="KW-0547">Nucleotide-binding</keyword>
<dbReference type="PROSITE" id="PS50885">
    <property type="entry name" value="HAMP"/>
    <property type="match status" value="1"/>
</dbReference>
<evidence type="ECO:0000256" key="3">
    <source>
        <dbReference type="ARBA" id="ARBA00012438"/>
    </source>
</evidence>
<dbReference type="CDD" id="cd00075">
    <property type="entry name" value="HATPase"/>
    <property type="match status" value="1"/>
</dbReference>
<keyword evidence="9 17" id="KW-0418">Kinase</keyword>
<dbReference type="InterPro" id="IPR003660">
    <property type="entry name" value="HAMP_dom"/>
</dbReference>
<dbReference type="InterPro" id="IPR050428">
    <property type="entry name" value="TCS_sensor_his_kinase"/>
</dbReference>
<evidence type="ECO:0000256" key="9">
    <source>
        <dbReference type="ARBA" id="ARBA00022777"/>
    </source>
</evidence>
<keyword evidence="4" id="KW-1003">Cell membrane</keyword>
<keyword evidence="11 14" id="KW-1133">Transmembrane helix</keyword>
<evidence type="ECO:0000313" key="17">
    <source>
        <dbReference type="EMBL" id="RID88240.1"/>
    </source>
</evidence>
<evidence type="ECO:0000256" key="5">
    <source>
        <dbReference type="ARBA" id="ARBA00022553"/>
    </source>
</evidence>
<dbReference type="AlphaFoldDB" id="A0A398BKG1"/>
<keyword evidence="10" id="KW-0067">ATP-binding</keyword>
<dbReference type="GO" id="GO:0005886">
    <property type="term" value="C:plasma membrane"/>
    <property type="evidence" value="ECO:0007669"/>
    <property type="project" value="UniProtKB-SubCell"/>
</dbReference>
<evidence type="ECO:0000256" key="1">
    <source>
        <dbReference type="ARBA" id="ARBA00000085"/>
    </source>
</evidence>
<dbReference type="InterPro" id="IPR005467">
    <property type="entry name" value="His_kinase_dom"/>
</dbReference>
<dbReference type="EMBL" id="QWVS01000008">
    <property type="protein sequence ID" value="RID88240.1"/>
    <property type="molecule type" value="Genomic_DNA"/>
</dbReference>
<dbReference type="Pfam" id="PF00512">
    <property type="entry name" value="HisKA"/>
    <property type="match status" value="1"/>
</dbReference>
<dbReference type="Gene3D" id="6.10.340.10">
    <property type="match status" value="1"/>
</dbReference>
<keyword evidence="7 14" id="KW-0812">Transmembrane</keyword>
<dbReference type="InterPro" id="IPR036890">
    <property type="entry name" value="HATPase_C_sf"/>
</dbReference>
<protein>
    <recommendedName>
        <fullName evidence="3">histidine kinase</fullName>
        <ecNumber evidence="3">2.7.13.3</ecNumber>
    </recommendedName>
</protein>
<comment type="caution">
    <text evidence="17">The sequence shown here is derived from an EMBL/GenBank/DDBJ whole genome shotgun (WGS) entry which is preliminary data.</text>
</comment>
<dbReference type="Gene3D" id="3.30.565.10">
    <property type="entry name" value="Histidine kinase-like ATPase, C-terminal domain"/>
    <property type="match status" value="1"/>
</dbReference>
<keyword evidence="6" id="KW-0808">Transferase</keyword>
<sequence>MKLRTRIQLSTTVVLIVLLIIANTSIYLIFQNRAITSEHNRLVNTSYNIIEELNKNKDASMQQVLEAYLISDGIIRTVDGKGHPIRQVTTDDDYLDIKSMYNDDQMEDVFSYEESMFVSVSIPTIDENGEVINLQLVENVDFLFDTIHELKWVLVFATIIVIIILFVTSGFLGRVISLPIQRLTQTMKTIEEEGSFEQITITNRTKDELTEMAMTFNRMISKLEESYTKQEQFVSDASHELKTPLTVIDSYVKLLKRWGKERPDILEEAIEAIGSEANRMKYLTEQLLQLAKSEEIIENEKEVVNIVSIVETTIQRLQQAFAHDIYIRNEQSTIQMKIHEQSFIQLLVILLDNAKKYSDDHITVELKDKKDSVNISVTDKGVGIPLEAQAHVFDRLYRVDKARSRKTGGAGLGLSIAMRIVEQHGGHITLESVEGKGATFTIILPK</sequence>
<dbReference type="Pfam" id="PF00672">
    <property type="entry name" value="HAMP"/>
    <property type="match status" value="1"/>
</dbReference>
<evidence type="ECO:0000256" key="7">
    <source>
        <dbReference type="ARBA" id="ARBA00022692"/>
    </source>
</evidence>
<keyword evidence="13 14" id="KW-0472">Membrane</keyword>
<dbReference type="InterPro" id="IPR003594">
    <property type="entry name" value="HATPase_dom"/>
</dbReference>
<comment type="subcellular location">
    <subcellularLocation>
        <location evidence="2">Cell membrane</location>
        <topology evidence="2">Multi-pass membrane protein</topology>
    </subcellularLocation>
</comment>
<evidence type="ECO:0000256" key="4">
    <source>
        <dbReference type="ARBA" id="ARBA00022475"/>
    </source>
</evidence>